<evidence type="ECO:0000313" key="2">
    <source>
        <dbReference type="EMBL" id="KAF4457346.1"/>
    </source>
</evidence>
<gene>
    <name evidence="2" type="ORF">F53441_675</name>
</gene>
<evidence type="ECO:0000313" key="3">
    <source>
        <dbReference type="Proteomes" id="UP000605986"/>
    </source>
</evidence>
<name>A0A8H4KW75_9HYPO</name>
<reference evidence="2" key="1">
    <citation type="submission" date="2020-01" db="EMBL/GenBank/DDBJ databases">
        <title>Identification and distribution of gene clusters putatively required for synthesis of sphingolipid metabolism inhibitors in phylogenetically diverse species of the filamentous fungus Fusarium.</title>
        <authorList>
            <person name="Kim H.-S."/>
            <person name="Busman M."/>
            <person name="Brown D.W."/>
            <person name="Divon H."/>
            <person name="Uhlig S."/>
            <person name="Proctor R.H."/>
        </authorList>
    </citation>
    <scope>NUCLEOTIDE SEQUENCE</scope>
    <source>
        <strain evidence="2">NRRL 53441</strain>
    </source>
</reference>
<comment type="caution">
    <text evidence="2">The sequence shown here is derived from an EMBL/GenBank/DDBJ whole genome shotgun (WGS) entry which is preliminary data.</text>
</comment>
<sequence>MCDDSPSFHTLPMRQRPHQSDHSSLAQRRTKVFGASEYQTPVSNQYNEAGGECATYSSGDWQGSSTEAYSQGQSPFWYPAYDQLKLRLLQLSKDLFRRWMPGVEYTAPPEDRLQPQGRFRAPRRHASPRQLKEEEDIDDDGLVVVSYSAGTRAFFHFACPFYIYDSEKHQQCLLTDGLKSIEGVIEHVMKHHSRPPYCSRCYRSFNTLIDRDDHILNSRCKKQRYQDPSDGVSEDQKVSLIRANDCYLSEKKRWYRIWSIIFPPLERPQSPYLDRGCGLKASMARDFWDLYGVQLVSEVLEHQSLPVAQQKNTHGVLYELGLEDLLNVVIQE</sequence>
<feature type="region of interest" description="Disordered" evidence="1">
    <location>
        <begin position="106"/>
        <end position="134"/>
    </location>
</feature>
<dbReference type="EMBL" id="JAADJG010000026">
    <property type="protein sequence ID" value="KAF4457346.1"/>
    <property type="molecule type" value="Genomic_DNA"/>
</dbReference>
<dbReference type="AlphaFoldDB" id="A0A8H4KW75"/>
<organism evidence="2 3">
    <name type="scientific">Fusarium austroafricanum</name>
    <dbReference type="NCBI Taxonomy" id="2364996"/>
    <lineage>
        <taxon>Eukaryota</taxon>
        <taxon>Fungi</taxon>
        <taxon>Dikarya</taxon>
        <taxon>Ascomycota</taxon>
        <taxon>Pezizomycotina</taxon>
        <taxon>Sordariomycetes</taxon>
        <taxon>Hypocreomycetidae</taxon>
        <taxon>Hypocreales</taxon>
        <taxon>Nectriaceae</taxon>
        <taxon>Fusarium</taxon>
        <taxon>Fusarium concolor species complex</taxon>
    </lineage>
</organism>
<evidence type="ECO:0008006" key="4">
    <source>
        <dbReference type="Google" id="ProtNLM"/>
    </source>
</evidence>
<dbReference type="OrthoDB" id="5241264at2759"/>
<proteinExistence type="predicted"/>
<dbReference type="Proteomes" id="UP000605986">
    <property type="component" value="Unassembled WGS sequence"/>
</dbReference>
<accession>A0A8H4KW75</accession>
<keyword evidence="3" id="KW-1185">Reference proteome</keyword>
<feature type="region of interest" description="Disordered" evidence="1">
    <location>
        <begin position="1"/>
        <end position="28"/>
    </location>
</feature>
<dbReference type="PANTHER" id="PTHR38166:SF1">
    <property type="entry name" value="C2H2-TYPE DOMAIN-CONTAINING PROTEIN"/>
    <property type="match status" value="1"/>
</dbReference>
<protein>
    <recommendedName>
        <fullName evidence="4">C2H2-type domain-containing protein</fullName>
    </recommendedName>
</protein>
<evidence type="ECO:0000256" key="1">
    <source>
        <dbReference type="SAM" id="MobiDB-lite"/>
    </source>
</evidence>
<dbReference type="PANTHER" id="PTHR38166">
    <property type="entry name" value="C2H2-TYPE DOMAIN-CONTAINING PROTEIN-RELATED"/>
    <property type="match status" value="1"/>
</dbReference>